<keyword evidence="8" id="KW-0805">Transcription regulation</keyword>
<name>A0AAX6G7Q0_IRIPA</name>
<dbReference type="PROSITE" id="PS50114">
    <property type="entry name" value="GATA_ZN_FINGER_2"/>
    <property type="match status" value="1"/>
</dbReference>
<dbReference type="GO" id="GO:0045893">
    <property type="term" value="P:positive regulation of DNA-templated transcription"/>
    <property type="evidence" value="ECO:0007669"/>
    <property type="project" value="InterPro"/>
</dbReference>
<dbReference type="EMBL" id="JANAVB010022200">
    <property type="protein sequence ID" value="KAJ6824345.1"/>
    <property type="molecule type" value="Genomic_DNA"/>
</dbReference>
<comment type="similarity">
    <text evidence="2 8">Belongs to the type IV zinc-finger family. Class A subfamily.</text>
</comment>
<dbReference type="Pfam" id="PF00320">
    <property type="entry name" value="GATA"/>
    <property type="match status" value="1"/>
</dbReference>
<evidence type="ECO:0000256" key="2">
    <source>
        <dbReference type="ARBA" id="ARBA00005694"/>
    </source>
</evidence>
<reference evidence="12" key="1">
    <citation type="journal article" date="2023" name="GigaByte">
        <title>Genome assembly of the bearded iris, Iris pallida Lam.</title>
        <authorList>
            <person name="Bruccoleri R.E."/>
            <person name="Oakeley E.J."/>
            <person name="Faust A.M.E."/>
            <person name="Altorfer M."/>
            <person name="Dessus-Babus S."/>
            <person name="Burckhardt D."/>
            <person name="Oertli M."/>
            <person name="Naumann U."/>
            <person name="Petersen F."/>
            <person name="Wong J."/>
        </authorList>
    </citation>
    <scope>NUCLEOTIDE SEQUENCE</scope>
    <source>
        <strain evidence="12">GSM-AAB239-AS_SAM_17_03QT</strain>
    </source>
</reference>
<keyword evidence="3" id="KW-0479">Metal-binding</keyword>
<dbReference type="PANTHER" id="PTHR45658">
    <property type="entry name" value="GATA TRANSCRIPTION FACTOR"/>
    <property type="match status" value="1"/>
</dbReference>
<evidence type="ECO:0000313" key="12">
    <source>
        <dbReference type="EMBL" id="KAJ6824345.1"/>
    </source>
</evidence>
<dbReference type="InterPro" id="IPR016679">
    <property type="entry name" value="TF_GATA_pln"/>
</dbReference>
<evidence type="ECO:0000256" key="4">
    <source>
        <dbReference type="ARBA" id="ARBA00022771"/>
    </source>
</evidence>
<keyword evidence="7 8" id="KW-0539">Nucleus</keyword>
<dbReference type="Gene3D" id="3.30.50.10">
    <property type="entry name" value="Erythroid Transcription Factor GATA-1, subunit A"/>
    <property type="match status" value="1"/>
</dbReference>
<evidence type="ECO:0000256" key="3">
    <source>
        <dbReference type="ARBA" id="ARBA00022723"/>
    </source>
</evidence>
<dbReference type="PROSITE" id="PS00344">
    <property type="entry name" value="GATA_ZN_FINGER_1"/>
    <property type="match status" value="1"/>
</dbReference>
<evidence type="ECO:0000256" key="8">
    <source>
        <dbReference type="PIRNR" id="PIRNR016992"/>
    </source>
</evidence>
<dbReference type="GO" id="GO:0030154">
    <property type="term" value="P:cell differentiation"/>
    <property type="evidence" value="ECO:0007669"/>
    <property type="project" value="TreeGrafter"/>
</dbReference>
<evidence type="ECO:0000256" key="9">
    <source>
        <dbReference type="PROSITE-ProRule" id="PRU00094"/>
    </source>
</evidence>
<dbReference type="SUPFAM" id="SSF57716">
    <property type="entry name" value="Glucocorticoid receptor-like (DNA-binding domain)"/>
    <property type="match status" value="1"/>
</dbReference>
<dbReference type="InterPro" id="IPR013088">
    <property type="entry name" value="Znf_NHR/GATA"/>
</dbReference>
<keyword evidence="6 8" id="KW-0010">Activator</keyword>
<evidence type="ECO:0000313" key="13">
    <source>
        <dbReference type="Proteomes" id="UP001140949"/>
    </source>
</evidence>
<comment type="function">
    <text evidence="8">Transcriptional activator that specifically binds 5'-GATA-3' or 5'-GAT-3' motifs within gene promoters.</text>
</comment>
<dbReference type="GO" id="GO:0008270">
    <property type="term" value="F:zinc ion binding"/>
    <property type="evidence" value="ECO:0007669"/>
    <property type="project" value="UniProtKB-KW"/>
</dbReference>
<gene>
    <name evidence="12" type="ORF">M6B38_382720</name>
</gene>
<evidence type="ECO:0000256" key="6">
    <source>
        <dbReference type="ARBA" id="ARBA00023159"/>
    </source>
</evidence>
<dbReference type="InterPro" id="IPR051140">
    <property type="entry name" value="GATA_TF"/>
</dbReference>
<evidence type="ECO:0000259" key="11">
    <source>
        <dbReference type="PROSITE" id="PS50114"/>
    </source>
</evidence>
<proteinExistence type="inferred from homology"/>
<feature type="region of interest" description="Disordered" evidence="10">
    <location>
        <begin position="1"/>
        <end position="58"/>
    </location>
</feature>
<evidence type="ECO:0000256" key="5">
    <source>
        <dbReference type="ARBA" id="ARBA00022833"/>
    </source>
</evidence>
<feature type="compositionally biased region" description="Low complexity" evidence="10">
    <location>
        <begin position="187"/>
        <end position="200"/>
    </location>
</feature>
<dbReference type="FunFam" id="3.30.50.10:FF:000018">
    <property type="entry name" value="GATA transcription factor"/>
    <property type="match status" value="1"/>
</dbReference>
<protein>
    <recommendedName>
        <fullName evidence="8">GATA transcription factor</fullName>
    </recommendedName>
</protein>
<dbReference type="PANTHER" id="PTHR45658:SF18">
    <property type="entry name" value="PROTEIN GAT2"/>
    <property type="match status" value="1"/>
</dbReference>
<evidence type="ECO:0000256" key="10">
    <source>
        <dbReference type="SAM" id="MobiDB-lite"/>
    </source>
</evidence>
<comment type="subcellular location">
    <subcellularLocation>
        <location evidence="1 8">Nucleus</location>
    </subcellularLocation>
</comment>
<dbReference type="Proteomes" id="UP001140949">
    <property type="component" value="Unassembled WGS sequence"/>
</dbReference>
<dbReference type="AlphaFoldDB" id="A0AAX6G7Q0"/>
<keyword evidence="13" id="KW-1185">Reference proteome</keyword>
<dbReference type="GO" id="GO:0043565">
    <property type="term" value="F:sequence-specific DNA binding"/>
    <property type="evidence" value="ECO:0007669"/>
    <property type="project" value="InterPro"/>
</dbReference>
<organism evidence="12 13">
    <name type="scientific">Iris pallida</name>
    <name type="common">Sweet iris</name>
    <dbReference type="NCBI Taxonomy" id="29817"/>
    <lineage>
        <taxon>Eukaryota</taxon>
        <taxon>Viridiplantae</taxon>
        <taxon>Streptophyta</taxon>
        <taxon>Embryophyta</taxon>
        <taxon>Tracheophyta</taxon>
        <taxon>Spermatophyta</taxon>
        <taxon>Magnoliopsida</taxon>
        <taxon>Liliopsida</taxon>
        <taxon>Asparagales</taxon>
        <taxon>Iridaceae</taxon>
        <taxon>Iridoideae</taxon>
        <taxon>Irideae</taxon>
        <taxon>Iris</taxon>
    </lineage>
</organism>
<keyword evidence="5" id="KW-0862">Zinc</keyword>
<reference evidence="12" key="2">
    <citation type="submission" date="2023-04" db="EMBL/GenBank/DDBJ databases">
        <authorList>
            <person name="Bruccoleri R.E."/>
            <person name="Oakeley E.J."/>
            <person name="Faust A.-M."/>
            <person name="Dessus-Babus S."/>
            <person name="Altorfer M."/>
            <person name="Burckhardt D."/>
            <person name="Oertli M."/>
            <person name="Naumann U."/>
            <person name="Petersen F."/>
            <person name="Wong J."/>
        </authorList>
    </citation>
    <scope>NUCLEOTIDE SEQUENCE</scope>
    <source>
        <strain evidence="12">GSM-AAB239-AS_SAM_17_03QT</strain>
        <tissue evidence="12">Leaf</tissue>
    </source>
</reference>
<feature type="region of interest" description="Disordered" evidence="10">
    <location>
        <begin position="145"/>
        <end position="168"/>
    </location>
</feature>
<dbReference type="InterPro" id="IPR000679">
    <property type="entry name" value="Znf_GATA"/>
</dbReference>
<feature type="compositionally biased region" description="Acidic residues" evidence="10">
    <location>
        <begin position="29"/>
        <end position="52"/>
    </location>
</feature>
<sequence>MEAPEYFAESWNSQSTPEKQGKDHFVVEDLLDFSNQEDDDSGVGAGEEEACVEDATGNSTECSAATVVDSTNSSLSGELLADAGDLCEPLQHEELAELEWLSNFVEESFTSEEDLQKLQLISGVQSTSSEATRVPVQSSYEKITDETPAADHFLPEVPSVPAKARSKRSRAAPCNWSSRLLVLPPNADSAAASSSSDSDSVVIDAPKKQAAPRKREPGPASAAPPADGRRCLHCATDRTPQWRTGPMGPKTLCNACGVRYKSGRLVPEYRPASSPTFVLSRHSNSHRKVLELRRQKEMDQHQHQHQHALLHAGNSVYDRGAAAAAGDEFLIHKRLCPDFRQLI</sequence>
<keyword evidence="8" id="KW-0238">DNA-binding</keyword>
<dbReference type="SMART" id="SM00401">
    <property type="entry name" value="ZnF_GATA"/>
    <property type="match status" value="1"/>
</dbReference>
<feature type="domain" description="GATA-type" evidence="11">
    <location>
        <begin position="225"/>
        <end position="261"/>
    </location>
</feature>
<dbReference type="CDD" id="cd00202">
    <property type="entry name" value="ZnF_GATA"/>
    <property type="match status" value="1"/>
</dbReference>
<accession>A0AAX6G7Q0</accession>
<evidence type="ECO:0000256" key="7">
    <source>
        <dbReference type="ARBA" id="ARBA00023242"/>
    </source>
</evidence>
<evidence type="ECO:0000256" key="1">
    <source>
        <dbReference type="ARBA" id="ARBA00004123"/>
    </source>
</evidence>
<keyword evidence="8" id="KW-0804">Transcription</keyword>
<dbReference type="PIRSF" id="PIRSF016992">
    <property type="entry name" value="TF_GATA_plant"/>
    <property type="match status" value="1"/>
</dbReference>
<feature type="region of interest" description="Disordered" evidence="10">
    <location>
        <begin position="187"/>
        <end position="232"/>
    </location>
</feature>
<keyword evidence="4 9" id="KW-0863">Zinc-finger</keyword>
<dbReference type="GO" id="GO:0005634">
    <property type="term" value="C:nucleus"/>
    <property type="evidence" value="ECO:0007669"/>
    <property type="project" value="UniProtKB-SubCell"/>
</dbReference>
<comment type="caution">
    <text evidence="12">The sequence shown here is derived from an EMBL/GenBank/DDBJ whole genome shotgun (WGS) entry which is preliminary data.</text>
</comment>